<feature type="domain" description="N-acetyltransferase" evidence="1">
    <location>
        <begin position="20"/>
        <end position="178"/>
    </location>
</feature>
<dbReference type="AlphaFoldDB" id="A0A0D2FFQ8"/>
<dbReference type="GO" id="GO:0016747">
    <property type="term" value="F:acyltransferase activity, transferring groups other than amino-acyl groups"/>
    <property type="evidence" value="ECO:0007669"/>
    <property type="project" value="InterPro"/>
</dbReference>
<dbReference type="EMBL" id="KN846959">
    <property type="protein sequence ID" value="KIW66893.1"/>
    <property type="molecule type" value="Genomic_DNA"/>
</dbReference>
<protein>
    <recommendedName>
        <fullName evidence="1">N-acetyltransferase domain-containing protein</fullName>
    </recommendedName>
</protein>
<dbReference type="HOGENOM" id="CLU_013985_24_0_1"/>
<reference evidence="2 3" key="1">
    <citation type="submission" date="2015-01" db="EMBL/GenBank/DDBJ databases">
        <title>The Genome Sequence of Capronia semiimmersa CBS27337.</title>
        <authorList>
            <consortium name="The Broad Institute Genomics Platform"/>
            <person name="Cuomo C."/>
            <person name="de Hoog S."/>
            <person name="Gorbushina A."/>
            <person name="Stielow B."/>
            <person name="Teixiera M."/>
            <person name="Abouelleil A."/>
            <person name="Chapman S.B."/>
            <person name="Priest M."/>
            <person name="Young S.K."/>
            <person name="Wortman J."/>
            <person name="Nusbaum C."/>
            <person name="Birren B."/>
        </authorList>
    </citation>
    <scope>NUCLEOTIDE SEQUENCE [LARGE SCALE GENOMIC DNA]</scope>
    <source>
        <strain evidence="2 3">CBS 27337</strain>
    </source>
</reference>
<keyword evidence="3" id="KW-1185">Reference proteome</keyword>
<dbReference type="InterPro" id="IPR000182">
    <property type="entry name" value="GNAT_dom"/>
</dbReference>
<name>A0A0D2FFQ8_9EURO</name>
<dbReference type="Proteomes" id="UP000054266">
    <property type="component" value="Unassembled WGS sequence"/>
</dbReference>
<dbReference type="InterPro" id="IPR016181">
    <property type="entry name" value="Acyl_CoA_acyltransferase"/>
</dbReference>
<dbReference type="PANTHER" id="PTHR43792:SF1">
    <property type="entry name" value="N-ACETYLTRANSFERASE DOMAIN-CONTAINING PROTEIN"/>
    <property type="match status" value="1"/>
</dbReference>
<proteinExistence type="predicted"/>
<gene>
    <name evidence="2" type="ORF">PV04_06182</name>
</gene>
<organism evidence="2 3">
    <name type="scientific">Phialophora macrospora</name>
    <dbReference type="NCBI Taxonomy" id="1851006"/>
    <lineage>
        <taxon>Eukaryota</taxon>
        <taxon>Fungi</taxon>
        <taxon>Dikarya</taxon>
        <taxon>Ascomycota</taxon>
        <taxon>Pezizomycotina</taxon>
        <taxon>Eurotiomycetes</taxon>
        <taxon>Chaetothyriomycetidae</taxon>
        <taxon>Chaetothyriales</taxon>
        <taxon>Herpotrichiellaceae</taxon>
        <taxon>Phialophora</taxon>
    </lineage>
</organism>
<evidence type="ECO:0000259" key="1">
    <source>
        <dbReference type="Pfam" id="PF13302"/>
    </source>
</evidence>
<dbReference type="Gene3D" id="3.40.630.30">
    <property type="match status" value="1"/>
</dbReference>
<sequence>MKKTTRPIFPEPALPMTTARLLMRPIQQSDLEDFHILRTQIEVMKWTSTGKVDVDKEATQIWMNRYLPPNDATTFNFAIEELSRPGTVIGVLGCHVSEPPECGYMLRTEYWGKGYATEAFKRWLQAWWELPTRNMATEAENSESGTDDYVVSVPEVLKAVIDEKNVASARILANAGFRPVSKETIEHSGTSVNEITLELQRPTC</sequence>
<accession>A0A0D2FFQ8</accession>
<dbReference type="InterPro" id="IPR051531">
    <property type="entry name" value="N-acetyltransferase"/>
</dbReference>
<dbReference type="PANTHER" id="PTHR43792">
    <property type="entry name" value="GNAT FAMILY, PUTATIVE (AFU_ORTHOLOGUE AFUA_3G00765)-RELATED-RELATED"/>
    <property type="match status" value="1"/>
</dbReference>
<dbReference type="SUPFAM" id="SSF55729">
    <property type="entry name" value="Acyl-CoA N-acyltransferases (Nat)"/>
    <property type="match status" value="1"/>
</dbReference>
<evidence type="ECO:0000313" key="2">
    <source>
        <dbReference type="EMBL" id="KIW66893.1"/>
    </source>
</evidence>
<dbReference type="Pfam" id="PF13302">
    <property type="entry name" value="Acetyltransf_3"/>
    <property type="match status" value="1"/>
</dbReference>
<evidence type="ECO:0000313" key="3">
    <source>
        <dbReference type="Proteomes" id="UP000054266"/>
    </source>
</evidence>
<dbReference type="STRING" id="5601.A0A0D2FFQ8"/>